<sequence>MVNSVSSNSNQPPPPSPAGHQSLIQFKPFQPPIANRIARAFHRLRLVHRSGGNFFVLGASGNVYTVSLSDIPCCNCPDRTTPCKHILFVYLRVLGVSLDDTCLHRSTLRPSELNHLLSSPTSPDSWAGDRVRDRYHQLTSRLTTRGSPSREVEVEEGAKCPICLEEMRKEDRLVACRACRNPLHEQCLQRWTRIRGRRSATCVICRERWRDRVDLEQQDMYLNLADYVSDDDDDSEG</sequence>
<feature type="region of interest" description="Disordered" evidence="5">
    <location>
        <begin position="1"/>
        <end position="22"/>
    </location>
</feature>
<dbReference type="InterPro" id="IPR039903">
    <property type="entry name" value="Zswim2"/>
</dbReference>
<dbReference type="PROSITE" id="PS50089">
    <property type="entry name" value="ZF_RING_2"/>
    <property type="match status" value="1"/>
</dbReference>
<reference evidence="9" key="1">
    <citation type="journal article" date="2023" name="Plant J.">
        <title>The genome of the king protea, Protea cynaroides.</title>
        <authorList>
            <person name="Chang J."/>
            <person name="Duong T.A."/>
            <person name="Schoeman C."/>
            <person name="Ma X."/>
            <person name="Roodt D."/>
            <person name="Barker N."/>
            <person name="Li Z."/>
            <person name="Van de Peer Y."/>
            <person name="Mizrachi E."/>
        </authorList>
    </citation>
    <scope>NUCLEOTIDE SEQUENCE</scope>
    <source>
        <tissue evidence="9">Young leaves</tissue>
    </source>
</reference>
<dbReference type="GO" id="GO:0061630">
    <property type="term" value="F:ubiquitin protein ligase activity"/>
    <property type="evidence" value="ECO:0007669"/>
    <property type="project" value="InterPro"/>
</dbReference>
<evidence type="ECO:0000256" key="3">
    <source>
        <dbReference type="ARBA" id="ARBA00022833"/>
    </source>
</evidence>
<dbReference type="SUPFAM" id="SSF57850">
    <property type="entry name" value="RING/U-box"/>
    <property type="match status" value="1"/>
</dbReference>
<dbReference type="Gene3D" id="3.30.40.10">
    <property type="entry name" value="Zinc/RING finger domain, C3HC4 (zinc finger)"/>
    <property type="match status" value="1"/>
</dbReference>
<protein>
    <recommendedName>
        <fullName evidence="11">Mitogen-activated protein kinase kinase kinase 1</fullName>
    </recommendedName>
</protein>
<proteinExistence type="predicted"/>
<evidence type="ECO:0000259" key="8">
    <source>
        <dbReference type="PROSITE" id="PS51292"/>
    </source>
</evidence>
<keyword evidence="1" id="KW-0479">Metal-binding</keyword>
<dbReference type="EMBL" id="JAMYWD010000012">
    <property type="protein sequence ID" value="KAJ4951898.1"/>
    <property type="molecule type" value="Genomic_DNA"/>
</dbReference>
<evidence type="ECO:0000256" key="2">
    <source>
        <dbReference type="ARBA" id="ARBA00022771"/>
    </source>
</evidence>
<dbReference type="Pfam" id="PF04434">
    <property type="entry name" value="SWIM"/>
    <property type="match status" value="1"/>
</dbReference>
<dbReference type="PANTHER" id="PTHR21540:SF0">
    <property type="entry name" value="PHD FAMILY PROTEIN"/>
    <property type="match status" value="1"/>
</dbReference>
<comment type="caution">
    <text evidence="9">The sequence shown here is derived from an EMBL/GenBank/DDBJ whole genome shotgun (WGS) entry which is preliminary data.</text>
</comment>
<feature type="compositionally biased region" description="Low complexity" evidence="5">
    <location>
        <begin position="1"/>
        <end position="10"/>
    </location>
</feature>
<organism evidence="9 10">
    <name type="scientific">Protea cynaroides</name>
    <dbReference type="NCBI Taxonomy" id="273540"/>
    <lineage>
        <taxon>Eukaryota</taxon>
        <taxon>Viridiplantae</taxon>
        <taxon>Streptophyta</taxon>
        <taxon>Embryophyta</taxon>
        <taxon>Tracheophyta</taxon>
        <taxon>Spermatophyta</taxon>
        <taxon>Magnoliopsida</taxon>
        <taxon>Proteales</taxon>
        <taxon>Proteaceae</taxon>
        <taxon>Protea</taxon>
    </lineage>
</organism>
<keyword evidence="10" id="KW-1185">Reference proteome</keyword>
<evidence type="ECO:0000313" key="10">
    <source>
        <dbReference type="Proteomes" id="UP001141806"/>
    </source>
</evidence>
<dbReference type="InterPro" id="IPR013083">
    <property type="entry name" value="Znf_RING/FYVE/PHD"/>
</dbReference>
<dbReference type="OrthoDB" id="2122982at2759"/>
<dbReference type="InterPro" id="IPR011016">
    <property type="entry name" value="Znf_RING-CH"/>
</dbReference>
<accession>A0A9Q0GQI1</accession>
<evidence type="ECO:0000256" key="5">
    <source>
        <dbReference type="SAM" id="MobiDB-lite"/>
    </source>
</evidence>
<evidence type="ECO:0000256" key="1">
    <source>
        <dbReference type="ARBA" id="ARBA00022723"/>
    </source>
</evidence>
<dbReference type="InterPro" id="IPR007527">
    <property type="entry name" value="Znf_SWIM"/>
</dbReference>
<feature type="domain" description="RING-type" evidence="6">
    <location>
        <begin position="160"/>
        <end position="206"/>
    </location>
</feature>
<dbReference type="Pfam" id="PF13639">
    <property type="entry name" value="zf-RING_2"/>
    <property type="match status" value="1"/>
</dbReference>
<evidence type="ECO:0000259" key="7">
    <source>
        <dbReference type="PROSITE" id="PS50966"/>
    </source>
</evidence>
<name>A0A9Q0GQI1_9MAGN</name>
<evidence type="ECO:0000256" key="4">
    <source>
        <dbReference type="PROSITE-ProRule" id="PRU00175"/>
    </source>
</evidence>
<evidence type="ECO:0000313" key="9">
    <source>
        <dbReference type="EMBL" id="KAJ4951898.1"/>
    </source>
</evidence>
<evidence type="ECO:0008006" key="11">
    <source>
        <dbReference type="Google" id="ProtNLM"/>
    </source>
</evidence>
<dbReference type="AlphaFoldDB" id="A0A9Q0GQI1"/>
<dbReference type="PROSITE" id="PS50966">
    <property type="entry name" value="ZF_SWIM"/>
    <property type="match status" value="1"/>
</dbReference>
<dbReference type="Proteomes" id="UP001141806">
    <property type="component" value="Unassembled WGS sequence"/>
</dbReference>
<dbReference type="PROSITE" id="PS51292">
    <property type="entry name" value="ZF_RING_CH"/>
    <property type="match status" value="1"/>
</dbReference>
<feature type="domain" description="RING-CH-type" evidence="8">
    <location>
        <begin position="152"/>
        <end position="212"/>
    </location>
</feature>
<evidence type="ECO:0000259" key="6">
    <source>
        <dbReference type="PROSITE" id="PS50089"/>
    </source>
</evidence>
<keyword evidence="2 4" id="KW-0863">Zinc-finger</keyword>
<dbReference type="PANTHER" id="PTHR21540">
    <property type="entry name" value="RING FINGER AND SWIM DOMAIN-CONTAINING PROTEIN 2"/>
    <property type="match status" value="1"/>
</dbReference>
<dbReference type="InterPro" id="IPR001841">
    <property type="entry name" value="Znf_RING"/>
</dbReference>
<keyword evidence="3" id="KW-0862">Zinc</keyword>
<feature type="domain" description="SWIM-type" evidence="7">
    <location>
        <begin position="64"/>
        <end position="94"/>
    </location>
</feature>
<gene>
    <name evidence="9" type="ORF">NE237_028730</name>
</gene>
<dbReference type="GO" id="GO:0008270">
    <property type="term" value="F:zinc ion binding"/>
    <property type="evidence" value="ECO:0007669"/>
    <property type="project" value="UniProtKB-KW"/>
</dbReference>